<evidence type="ECO:0000256" key="1">
    <source>
        <dbReference type="RuleBase" id="RU367072"/>
    </source>
</evidence>
<dbReference type="InterPro" id="IPR039920">
    <property type="entry name" value="MMS19"/>
</dbReference>
<accession>A0A4Y7K9D8</accession>
<gene>
    <name evidence="3" type="ORF">C5167_032231</name>
</gene>
<dbReference type="GO" id="GO:0097361">
    <property type="term" value="C:cytosolic [4Fe-4S] assembly targeting complex"/>
    <property type="evidence" value="ECO:0007669"/>
    <property type="project" value="UniProtKB-UniRule"/>
</dbReference>
<dbReference type="GO" id="GO:0016226">
    <property type="term" value="P:iron-sulfur cluster assembly"/>
    <property type="evidence" value="ECO:0007669"/>
    <property type="project" value="UniProtKB-UniRule"/>
</dbReference>
<dbReference type="PANTHER" id="PTHR12891">
    <property type="entry name" value="DNA REPAIR/TRANSCRIPTION PROTEIN MET18/MMS19"/>
    <property type="match status" value="1"/>
</dbReference>
<evidence type="ECO:0000259" key="2">
    <source>
        <dbReference type="Pfam" id="PF14500"/>
    </source>
</evidence>
<dbReference type="STRING" id="3469.A0A4Y7K9D8"/>
<reference evidence="3 4" key="1">
    <citation type="journal article" date="2018" name="Science">
        <title>The opium poppy genome and morphinan production.</title>
        <authorList>
            <person name="Guo L."/>
            <person name="Winzer T."/>
            <person name="Yang X."/>
            <person name="Li Y."/>
            <person name="Ning Z."/>
            <person name="He Z."/>
            <person name="Teodor R."/>
            <person name="Lu Y."/>
            <person name="Bowser T.A."/>
            <person name="Graham I.A."/>
            <person name="Ye K."/>
        </authorList>
    </citation>
    <scope>NUCLEOTIDE SEQUENCE [LARGE SCALE GENOMIC DNA]</scope>
    <source>
        <strain evidence="4">cv. HN1</strain>
        <tissue evidence="3">Leaves</tissue>
    </source>
</reference>
<dbReference type="EMBL" id="CM010721">
    <property type="protein sequence ID" value="RZC68549.1"/>
    <property type="molecule type" value="Genomic_DNA"/>
</dbReference>
<evidence type="ECO:0000313" key="4">
    <source>
        <dbReference type="Proteomes" id="UP000316621"/>
    </source>
</evidence>
<name>A0A4Y7K9D8_PAPSO</name>
<dbReference type="Proteomes" id="UP000316621">
    <property type="component" value="Chromosome 7"/>
</dbReference>
<comment type="subcellular location">
    <subcellularLocation>
        <location evidence="1">Nucleus</location>
    </subcellularLocation>
</comment>
<dbReference type="Pfam" id="PF14500">
    <property type="entry name" value="MMS19_N"/>
    <property type="match status" value="1"/>
</dbReference>
<dbReference type="GO" id="GO:0051604">
    <property type="term" value="P:protein maturation"/>
    <property type="evidence" value="ECO:0007669"/>
    <property type="project" value="UniProtKB-UniRule"/>
</dbReference>
<dbReference type="AlphaFoldDB" id="A0A4Y7K9D8"/>
<keyword evidence="1" id="KW-0227">DNA damage</keyword>
<keyword evidence="1" id="KW-0234">DNA repair</keyword>
<dbReference type="GO" id="GO:0006281">
    <property type="term" value="P:DNA repair"/>
    <property type="evidence" value="ECO:0007669"/>
    <property type="project" value="UniProtKB-UniRule"/>
</dbReference>
<evidence type="ECO:0000313" key="3">
    <source>
        <dbReference type="EMBL" id="RZC68549.1"/>
    </source>
</evidence>
<proteinExistence type="inferred from homology"/>
<keyword evidence="1" id="KW-0539">Nucleus</keyword>
<protein>
    <recommendedName>
        <fullName evidence="1">MMS19 nucleotide excision repair protein</fullName>
    </recommendedName>
</protein>
<organism evidence="3 4">
    <name type="scientific">Papaver somniferum</name>
    <name type="common">Opium poppy</name>
    <dbReference type="NCBI Taxonomy" id="3469"/>
    <lineage>
        <taxon>Eukaryota</taxon>
        <taxon>Viridiplantae</taxon>
        <taxon>Streptophyta</taxon>
        <taxon>Embryophyta</taxon>
        <taxon>Tracheophyta</taxon>
        <taxon>Spermatophyta</taxon>
        <taxon>Magnoliopsida</taxon>
        <taxon>Ranunculales</taxon>
        <taxon>Papaveraceae</taxon>
        <taxon>Papaveroideae</taxon>
        <taxon>Papaver</taxon>
    </lineage>
</organism>
<comment type="similarity">
    <text evidence="1">Belongs to the MET18/MMS19 family.</text>
</comment>
<feature type="domain" description="MMS19 N-terminal" evidence="2">
    <location>
        <begin position="44"/>
        <end position="148"/>
    </location>
</feature>
<comment type="function">
    <text evidence="1">Key component of the cytosolic iron-sulfur protein assembly (CIA) complex, a multiprotein complex that mediates the incorporation of iron-sulfur cluster into apoproteins specifically involved in DNA metabolism and genomic integrity. In the CIA complex, MMS19 acts as an adapter between early-acting CIA components and a subset of cellular target iron-sulfur proteins.</text>
</comment>
<dbReference type="GO" id="GO:0005634">
    <property type="term" value="C:nucleus"/>
    <property type="evidence" value="ECO:0007669"/>
    <property type="project" value="UniProtKB-SubCell"/>
</dbReference>
<sequence>MATSWVRHIESFVDSTRPLTQQNASLDAIATLIKNDLVTIEALVKEMAMYLTTTDNVLRTRGILLIAEILKCLATKKLDHGTIHSLIGFFTDRLADWQALHGALVGCLALLRRKGSVGVVIDSDAKALAQSFLKNVQVRSLGKNDRKYNVIAAVL</sequence>
<dbReference type="PANTHER" id="PTHR12891:SF0">
    <property type="entry name" value="MMS19 NUCLEOTIDE EXCISION REPAIR PROTEIN HOMOLOG"/>
    <property type="match status" value="1"/>
</dbReference>
<dbReference type="Gramene" id="RZC68549">
    <property type="protein sequence ID" value="RZC68549"/>
    <property type="gene ID" value="C5167_032231"/>
</dbReference>
<keyword evidence="4" id="KW-1185">Reference proteome</keyword>
<dbReference type="InterPro" id="IPR029240">
    <property type="entry name" value="MMS19_N"/>
</dbReference>